<dbReference type="Pfam" id="PF08022">
    <property type="entry name" value="FAD_binding_8"/>
    <property type="match status" value="1"/>
</dbReference>
<evidence type="ECO:0000256" key="9">
    <source>
        <dbReference type="ARBA" id="ARBA00023002"/>
    </source>
</evidence>
<evidence type="ECO:0000256" key="5">
    <source>
        <dbReference type="ARBA" id="ARBA00022714"/>
    </source>
</evidence>
<dbReference type="InterPro" id="IPR017927">
    <property type="entry name" value="FAD-bd_FR_type"/>
</dbReference>
<evidence type="ECO:0000256" key="12">
    <source>
        <dbReference type="ARBA" id="ARBA00023136"/>
    </source>
</evidence>
<evidence type="ECO:0000256" key="13">
    <source>
        <dbReference type="SAM" id="Phobius"/>
    </source>
</evidence>
<dbReference type="PRINTS" id="PR00409">
    <property type="entry name" value="PHDIOXRDTASE"/>
</dbReference>
<dbReference type="InterPro" id="IPR013112">
    <property type="entry name" value="FAD-bd_8"/>
</dbReference>
<keyword evidence="6" id="KW-0479">Metal-binding</keyword>
<keyword evidence="16" id="KW-1185">Reference proteome</keyword>
<keyword evidence="3" id="KW-0285">Flavoprotein</keyword>
<gene>
    <name evidence="15" type="ORF">FWJ25_07650</name>
</gene>
<dbReference type="PANTHER" id="PTHR47354:SF8">
    <property type="entry name" value="1,2-PHENYLACETYL-COA EPOXIDASE, SUBUNIT E"/>
    <property type="match status" value="1"/>
</dbReference>
<dbReference type="GO" id="GO:0016491">
    <property type="term" value="F:oxidoreductase activity"/>
    <property type="evidence" value="ECO:0007669"/>
    <property type="project" value="UniProtKB-KW"/>
</dbReference>
<accession>A0A5B0VI84</accession>
<dbReference type="Proteomes" id="UP000323161">
    <property type="component" value="Unassembled WGS sequence"/>
</dbReference>
<dbReference type="SUPFAM" id="SSF52343">
    <property type="entry name" value="Ferredoxin reductase-like, C-terminal NADP-linked domain"/>
    <property type="match status" value="1"/>
</dbReference>
<dbReference type="RefSeq" id="WP_149599684.1">
    <property type="nucleotide sequence ID" value="NZ_VTUU01000003.1"/>
</dbReference>
<dbReference type="GO" id="GO:0051537">
    <property type="term" value="F:2 iron, 2 sulfur cluster binding"/>
    <property type="evidence" value="ECO:0007669"/>
    <property type="project" value="UniProtKB-KW"/>
</dbReference>
<dbReference type="InterPro" id="IPR039261">
    <property type="entry name" value="FNR_nucleotide-bd"/>
</dbReference>
<protein>
    <submittedName>
        <fullName evidence="15">Ferric reductase</fullName>
    </submittedName>
</protein>
<evidence type="ECO:0000256" key="2">
    <source>
        <dbReference type="ARBA" id="ARBA00004141"/>
    </source>
</evidence>
<keyword evidence="8 13" id="KW-1133">Transmembrane helix</keyword>
<dbReference type="InterPro" id="IPR017938">
    <property type="entry name" value="Riboflavin_synthase-like_b-brl"/>
</dbReference>
<dbReference type="SUPFAM" id="SSF63380">
    <property type="entry name" value="Riboflavin synthase domain-like"/>
    <property type="match status" value="1"/>
</dbReference>
<feature type="transmembrane region" description="Helical" evidence="13">
    <location>
        <begin position="80"/>
        <end position="96"/>
    </location>
</feature>
<keyword evidence="12 13" id="KW-0472">Membrane</keyword>
<evidence type="ECO:0000256" key="10">
    <source>
        <dbReference type="ARBA" id="ARBA00023004"/>
    </source>
</evidence>
<dbReference type="GO" id="GO:0016020">
    <property type="term" value="C:membrane"/>
    <property type="evidence" value="ECO:0007669"/>
    <property type="project" value="UniProtKB-SubCell"/>
</dbReference>
<reference evidence="15 16" key="1">
    <citation type="submission" date="2019-08" db="EMBL/GenBank/DDBJ databases">
        <title>Marinobacter ZYF650 sp. nov., a marine bacterium isolated from seawater of the Mariana trench.</title>
        <authorList>
            <person name="Ahmad W."/>
        </authorList>
    </citation>
    <scope>NUCLEOTIDE SEQUENCE [LARGE SCALE GENOMIC DNA]</scope>
    <source>
        <strain evidence="15 16">ZYF650</strain>
    </source>
</reference>
<dbReference type="PROSITE" id="PS51384">
    <property type="entry name" value="FAD_FR"/>
    <property type="match status" value="1"/>
</dbReference>
<dbReference type="CDD" id="cd06198">
    <property type="entry name" value="FNR_like_3"/>
    <property type="match status" value="1"/>
</dbReference>
<dbReference type="InterPro" id="IPR050415">
    <property type="entry name" value="MRET"/>
</dbReference>
<keyword evidence="10" id="KW-0408">Iron</keyword>
<evidence type="ECO:0000313" key="16">
    <source>
        <dbReference type="Proteomes" id="UP000323161"/>
    </source>
</evidence>
<comment type="cofactor">
    <cofactor evidence="1">
        <name>FAD</name>
        <dbReference type="ChEBI" id="CHEBI:57692"/>
    </cofactor>
</comment>
<evidence type="ECO:0000256" key="11">
    <source>
        <dbReference type="ARBA" id="ARBA00023014"/>
    </source>
</evidence>
<evidence type="ECO:0000256" key="4">
    <source>
        <dbReference type="ARBA" id="ARBA00022692"/>
    </source>
</evidence>
<evidence type="ECO:0000256" key="8">
    <source>
        <dbReference type="ARBA" id="ARBA00022989"/>
    </source>
</evidence>
<keyword evidence="11" id="KW-0411">Iron-sulfur</keyword>
<evidence type="ECO:0000313" key="15">
    <source>
        <dbReference type="EMBL" id="KAA1174118.1"/>
    </source>
</evidence>
<keyword evidence="9" id="KW-0560">Oxidoreductase</keyword>
<dbReference type="Gene3D" id="2.40.30.10">
    <property type="entry name" value="Translation factors"/>
    <property type="match status" value="1"/>
</dbReference>
<evidence type="ECO:0000256" key="7">
    <source>
        <dbReference type="ARBA" id="ARBA00022827"/>
    </source>
</evidence>
<dbReference type="Pfam" id="PF01794">
    <property type="entry name" value="Ferric_reduct"/>
    <property type="match status" value="1"/>
</dbReference>
<feature type="domain" description="FAD-binding FR-type" evidence="14">
    <location>
        <begin position="210"/>
        <end position="320"/>
    </location>
</feature>
<dbReference type="GO" id="GO:0050660">
    <property type="term" value="F:flavin adenine dinucleotide binding"/>
    <property type="evidence" value="ECO:0007669"/>
    <property type="project" value="TreeGrafter"/>
</dbReference>
<dbReference type="AlphaFoldDB" id="A0A5B0VI84"/>
<dbReference type="InterPro" id="IPR013130">
    <property type="entry name" value="Fe3_Rdtase_TM_dom"/>
</dbReference>
<comment type="subcellular location">
    <subcellularLocation>
        <location evidence="2">Membrane</location>
        <topology evidence="2">Multi-pass membrane protein</topology>
    </subcellularLocation>
</comment>
<evidence type="ECO:0000259" key="14">
    <source>
        <dbReference type="PROSITE" id="PS51384"/>
    </source>
</evidence>
<feature type="transmembrane region" description="Helical" evidence="13">
    <location>
        <begin position="170"/>
        <end position="190"/>
    </location>
</feature>
<dbReference type="GO" id="GO:0046872">
    <property type="term" value="F:metal ion binding"/>
    <property type="evidence" value="ECO:0007669"/>
    <property type="project" value="UniProtKB-KW"/>
</dbReference>
<comment type="caution">
    <text evidence="15">The sequence shown here is derived from an EMBL/GenBank/DDBJ whole genome shotgun (WGS) entry which is preliminary data.</text>
</comment>
<dbReference type="Gene3D" id="3.40.50.80">
    <property type="entry name" value="Nucleotide-binding domain of ferredoxin-NADP reductase (FNR) module"/>
    <property type="match status" value="1"/>
</dbReference>
<feature type="transmembrane region" description="Helical" evidence="13">
    <location>
        <begin position="38"/>
        <end position="59"/>
    </location>
</feature>
<evidence type="ECO:0000256" key="1">
    <source>
        <dbReference type="ARBA" id="ARBA00001974"/>
    </source>
</evidence>
<dbReference type="EMBL" id="VTUU01000003">
    <property type="protein sequence ID" value="KAA1174118.1"/>
    <property type="molecule type" value="Genomic_DNA"/>
</dbReference>
<sequence>MKNIKYVFAGFLLVLTVVWLMADSLLPEPLTYFSFRSVFIQYSGVIAMGVMSLVMILALRPTWLEPHLRGLDKMYRLHKWLGITALVIGTLHWWWARGTKWMVGWGWLERPERGPRPEETLGAVEAAFRSQRGLAESIGEWAFYAAVVLIVLALLKRIPYRFFAKTHRFIAPAYLLLAFHSVVLMEFDYWSRPVGWLMALLLAGGCLAAVYSIAGRIGASRRVTGTIRELTWYPNLKVLETLAVLDDHWPGHRAGQFAFVTADPHEGPHPFTIASSWNPDDRQIVFISKDLGDYTARLPEELEQGKAIQVEGPYGCFDFRDDRPHQVWVGAGIGITPFIARMKELATHPGEKPVDLFHVTADVDEQALYKLKTDAAAAGVRLHLIISGRDGRLDAGKIREAVPQWNEASFWFCGPAPFGQQLRQALVAEGHSADHFHQELFQMR</sequence>
<feature type="transmembrane region" description="Helical" evidence="13">
    <location>
        <begin position="196"/>
        <end position="214"/>
    </location>
</feature>
<keyword evidence="7" id="KW-0274">FAD</keyword>
<organism evidence="15 16">
    <name type="scientific">Marinobacter salinexigens</name>
    <dbReference type="NCBI Taxonomy" id="2919747"/>
    <lineage>
        <taxon>Bacteria</taxon>
        <taxon>Pseudomonadati</taxon>
        <taxon>Pseudomonadota</taxon>
        <taxon>Gammaproteobacteria</taxon>
        <taxon>Pseudomonadales</taxon>
        <taxon>Marinobacteraceae</taxon>
        <taxon>Marinobacter</taxon>
    </lineage>
</organism>
<proteinExistence type="predicted"/>
<feature type="transmembrane region" description="Helical" evidence="13">
    <location>
        <begin position="141"/>
        <end position="158"/>
    </location>
</feature>
<keyword evidence="4 13" id="KW-0812">Transmembrane</keyword>
<dbReference type="PANTHER" id="PTHR47354">
    <property type="entry name" value="NADH OXIDOREDUCTASE HCR"/>
    <property type="match status" value="1"/>
</dbReference>
<keyword evidence="5" id="KW-0001">2Fe-2S</keyword>
<evidence type="ECO:0000256" key="6">
    <source>
        <dbReference type="ARBA" id="ARBA00022723"/>
    </source>
</evidence>
<evidence type="ECO:0000256" key="3">
    <source>
        <dbReference type="ARBA" id="ARBA00022630"/>
    </source>
</evidence>
<name>A0A5B0VI84_9GAMM</name>